<keyword evidence="7" id="KW-0472">Membrane</keyword>
<evidence type="ECO:0000256" key="5">
    <source>
        <dbReference type="SAM" id="Coils"/>
    </source>
</evidence>
<feature type="transmembrane region" description="Helical" evidence="7">
    <location>
        <begin position="6"/>
        <end position="29"/>
    </location>
</feature>
<evidence type="ECO:0000313" key="9">
    <source>
        <dbReference type="Proteomes" id="UP001187859"/>
    </source>
</evidence>
<dbReference type="GO" id="GO:0006310">
    <property type="term" value="P:DNA recombination"/>
    <property type="evidence" value="ECO:0007669"/>
    <property type="project" value="UniProtKB-KW"/>
</dbReference>
<accession>A0AAE4TN43</accession>
<organism evidence="8 9">
    <name type="scientific">Shewanella xiamenensis</name>
    <dbReference type="NCBI Taxonomy" id="332186"/>
    <lineage>
        <taxon>Bacteria</taxon>
        <taxon>Pseudomonadati</taxon>
        <taxon>Pseudomonadota</taxon>
        <taxon>Gammaproteobacteria</taxon>
        <taxon>Alteromonadales</taxon>
        <taxon>Shewanellaceae</taxon>
        <taxon>Shewanella</taxon>
    </lineage>
</organism>
<dbReference type="RefSeq" id="WP_037431362.1">
    <property type="nucleotide sequence ID" value="NZ_AP026732.1"/>
</dbReference>
<dbReference type="InterPro" id="IPR003798">
    <property type="entry name" value="DNA_recombination_RmuC"/>
</dbReference>
<evidence type="ECO:0000256" key="2">
    <source>
        <dbReference type="ARBA" id="ARBA00009840"/>
    </source>
</evidence>
<dbReference type="Pfam" id="PF02646">
    <property type="entry name" value="RmuC"/>
    <property type="match status" value="1"/>
</dbReference>
<dbReference type="AlphaFoldDB" id="A0AAE4TN43"/>
<keyword evidence="3 5" id="KW-0175">Coiled coil</keyword>
<evidence type="ECO:0000313" key="8">
    <source>
        <dbReference type="EMBL" id="MDV5390398.1"/>
    </source>
</evidence>
<name>A0AAE4TN43_9GAMM</name>
<reference evidence="8" key="1">
    <citation type="submission" date="2023-05" db="EMBL/GenBank/DDBJ databases">
        <title>Colonisation of extended spectrum b-lactamase- and carbapenemase-producing bacteria on hospital surfaces from low- and middle-income countries.</title>
        <authorList>
            <person name="Nieto-Rosado M."/>
            <person name="Sands K."/>
            <person name="Iregbu K."/>
            <person name="Zahra R."/>
            <person name="Mazarati J.B."/>
            <person name="Mehtar S."/>
            <person name="Barnards-Group B."/>
            <person name="Walsh T.R."/>
        </authorList>
    </citation>
    <scope>NUCLEOTIDE SEQUENCE</scope>
    <source>
        <strain evidence="8">PP-E493</strain>
    </source>
</reference>
<proteinExistence type="inferred from homology"/>
<keyword evidence="7" id="KW-0812">Transmembrane</keyword>
<keyword evidence="7" id="KW-1133">Transmembrane helix</keyword>
<evidence type="ECO:0000256" key="6">
    <source>
        <dbReference type="SAM" id="MobiDB-lite"/>
    </source>
</evidence>
<feature type="coiled-coil region" evidence="5">
    <location>
        <begin position="91"/>
        <end position="164"/>
    </location>
</feature>
<dbReference type="Proteomes" id="UP001187859">
    <property type="component" value="Unassembled WGS sequence"/>
</dbReference>
<sequence length="537" mass="61652">MPFSQSFSLAQIIGLIAVAFLGLLIGALLNQRLTRSRWQQFKDELEQEMRQVNEDAELSLAQQQILVDDKDSQLRQCQQRLEQKIEHLGKAEALAERVPSLEQQLNDSHRRQLELQLALSKSNALQQTIQAKADAQQESLREKIATLESAEVRLQTQFENLANRIFEERSENFKHQNANQLEGVLGPLKQQLEGFRQQIRESYNHEQSERSALKHQLEHLRELNLKMSQDAINLTKALKGDNKQQGNWGEVILDRVLQESGLREGHEYHTQQDLKDDSGKRFKPDVIVHLPENKDVVIDAKMSLISYERYFNSEDPLVREQAINEHVLSIRNHIKGLSQKDYQRLHGLKSLDYVLMFIPIEPAFLLALEHDPSLVNFALEQNIMLVSPTNLLVALRTINNIWRYEYQNQHAQTIAKQAGRIYDKLCGYLDDMEKLGRALDNAEKTYHSAMNKLSSGKGNLVRQAHLMQQLGVDTSKQLDKMLLEKALNEALDDSDIDETSEFENDSSAKTTEHQTRVTKIEDATALEQLNTQTQQNA</sequence>
<comment type="function">
    <text evidence="1">Involved in DNA recombination.</text>
</comment>
<protein>
    <submittedName>
        <fullName evidence="8">DNA recombination protein RmuC</fullName>
    </submittedName>
</protein>
<feature type="region of interest" description="Disordered" evidence="6">
    <location>
        <begin position="494"/>
        <end position="517"/>
    </location>
</feature>
<dbReference type="PANTHER" id="PTHR30563:SF0">
    <property type="entry name" value="DNA RECOMBINATION PROTEIN RMUC"/>
    <property type="match status" value="1"/>
</dbReference>
<comment type="similarity">
    <text evidence="2">Belongs to the RmuC family.</text>
</comment>
<dbReference type="PANTHER" id="PTHR30563">
    <property type="entry name" value="DNA RECOMBINATION PROTEIN RMUC"/>
    <property type="match status" value="1"/>
</dbReference>
<evidence type="ECO:0000256" key="4">
    <source>
        <dbReference type="ARBA" id="ARBA00023172"/>
    </source>
</evidence>
<feature type="compositionally biased region" description="Acidic residues" evidence="6">
    <location>
        <begin position="494"/>
        <end position="504"/>
    </location>
</feature>
<gene>
    <name evidence="8" type="primary">rmuC</name>
    <name evidence="8" type="ORF">QM089_09060</name>
</gene>
<comment type="caution">
    <text evidence="8">The sequence shown here is derived from an EMBL/GenBank/DDBJ whole genome shotgun (WGS) entry which is preliminary data.</text>
</comment>
<dbReference type="EMBL" id="JASGOQ010000001">
    <property type="protein sequence ID" value="MDV5390398.1"/>
    <property type="molecule type" value="Genomic_DNA"/>
</dbReference>
<evidence type="ECO:0000256" key="7">
    <source>
        <dbReference type="SAM" id="Phobius"/>
    </source>
</evidence>
<keyword evidence="4" id="KW-0233">DNA recombination</keyword>
<feature type="coiled-coil region" evidence="5">
    <location>
        <begin position="35"/>
        <end position="62"/>
    </location>
</feature>
<evidence type="ECO:0000256" key="3">
    <source>
        <dbReference type="ARBA" id="ARBA00023054"/>
    </source>
</evidence>
<evidence type="ECO:0000256" key="1">
    <source>
        <dbReference type="ARBA" id="ARBA00003416"/>
    </source>
</evidence>